<keyword evidence="3" id="KW-1185">Reference proteome</keyword>
<proteinExistence type="predicted"/>
<accession>A0AAP0J5U2</accession>
<evidence type="ECO:0000256" key="1">
    <source>
        <dbReference type="SAM" id="MobiDB-lite"/>
    </source>
</evidence>
<feature type="region of interest" description="Disordered" evidence="1">
    <location>
        <begin position="64"/>
        <end position="85"/>
    </location>
</feature>
<name>A0AAP0J5U2_9MAGN</name>
<reference evidence="2 3" key="1">
    <citation type="submission" date="2024-01" db="EMBL/GenBank/DDBJ databases">
        <title>Genome assemblies of Stephania.</title>
        <authorList>
            <person name="Yang L."/>
        </authorList>
    </citation>
    <scope>NUCLEOTIDE SEQUENCE [LARGE SCALE GENOMIC DNA]</scope>
    <source>
        <strain evidence="2">YNDBR</strain>
        <tissue evidence="2">Leaf</tissue>
    </source>
</reference>
<evidence type="ECO:0000313" key="3">
    <source>
        <dbReference type="Proteomes" id="UP001420932"/>
    </source>
</evidence>
<dbReference type="EMBL" id="JBBNAF010000007">
    <property type="protein sequence ID" value="KAK9127978.1"/>
    <property type="molecule type" value="Genomic_DNA"/>
</dbReference>
<feature type="compositionally biased region" description="Basic and acidic residues" evidence="1">
    <location>
        <begin position="64"/>
        <end position="73"/>
    </location>
</feature>
<comment type="caution">
    <text evidence="2">The sequence shown here is derived from an EMBL/GenBank/DDBJ whole genome shotgun (WGS) entry which is preliminary data.</text>
</comment>
<evidence type="ECO:0000313" key="2">
    <source>
        <dbReference type="EMBL" id="KAK9127978.1"/>
    </source>
</evidence>
<protein>
    <submittedName>
        <fullName evidence="2">Uncharacterized protein</fullName>
    </submittedName>
</protein>
<dbReference type="AlphaFoldDB" id="A0AAP0J5U2"/>
<gene>
    <name evidence="2" type="ORF">Syun_016775</name>
</gene>
<organism evidence="2 3">
    <name type="scientific">Stephania yunnanensis</name>
    <dbReference type="NCBI Taxonomy" id="152371"/>
    <lineage>
        <taxon>Eukaryota</taxon>
        <taxon>Viridiplantae</taxon>
        <taxon>Streptophyta</taxon>
        <taxon>Embryophyta</taxon>
        <taxon>Tracheophyta</taxon>
        <taxon>Spermatophyta</taxon>
        <taxon>Magnoliopsida</taxon>
        <taxon>Ranunculales</taxon>
        <taxon>Menispermaceae</taxon>
        <taxon>Menispermoideae</taxon>
        <taxon>Cissampelideae</taxon>
        <taxon>Stephania</taxon>
    </lineage>
</organism>
<sequence>MCRNWIGQPCADSLICRRAIRRTPGALVVSEVSQCHVYAYDWSNHVNLTTDEWESPTWTCAGERKSRDSERKSRSFYGNGSRGRSTKAVREENEVVCDVVAVADIATRGGLSLVAGTGVCRRGISSLVALACVATWRFLIGPEIFYR</sequence>
<dbReference type="Proteomes" id="UP001420932">
    <property type="component" value="Unassembled WGS sequence"/>
</dbReference>